<proteinExistence type="inferred from homology"/>
<comment type="similarity">
    <text evidence="1">Belongs to the protein-tyrosine phosphatase family. Non-receptor class dual specificity subfamily.</text>
</comment>
<dbReference type="InterPro" id="IPR029021">
    <property type="entry name" value="Prot-tyrosine_phosphatase-like"/>
</dbReference>
<dbReference type="HOGENOM" id="CLU_023312_1_2_1"/>
<accession>W1NWS6</accession>
<gene>
    <name evidence="9" type="ORF">AMTR_s00101p00160970</name>
</gene>
<dbReference type="InterPro" id="IPR000340">
    <property type="entry name" value="Dual-sp_phosphatase_cat-dom"/>
</dbReference>
<evidence type="ECO:0000256" key="2">
    <source>
        <dbReference type="ARBA" id="ARBA00013064"/>
    </source>
</evidence>
<dbReference type="InterPro" id="IPR020422">
    <property type="entry name" value="TYR_PHOSPHATASE_DUAL_dom"/>
</dbReference>
<dbReference type="PIRSF" id="PIRSF000941">
    <property type="entry name" value="DUSP12"/>
    <property type="match status" value="1"/>
</dbReference>
<dbReference type="SUPFAM" id="SSF52799">
    <property type="entry name" value="(Phosphotyrosine protein) phosphatases II"/>
    <property type="match status" value="1"/>
</dbReference>
<evidence type="ECO:0000256" key="1">
    <source>
        <dbReference type="ARBA" id="ARBA00008601"/>
    </source>
</evidence>
<evidence type="ECO:0000256" key="4">
    <source>
        <dbReference type="ARBA" id="ARBA00022912"/>
    </source>
</evidence>
<dbReference type="OrthoDB" id="1640406at2759"/>
<dbReference type="InterPro" id="IPR016278">
    <property type="entry name" value="DUSP12"/>
</dbReference>
<dbReference type="PANTHER" id="PTHR45848:SF4">
    <property type="entry name" value="DUAL SPECIFICITY PROTEIN PHOSPHATASE 12"/>
    <property type="match status" value="1"/>
</dbReference>
<reference evidence="10" key="1">
    <citation type="journal article" date="2013" name="Science">
        <title>The Amborella genome and the evolution of flowering plants.</title>
        <authorList>
            <consortium name="Amborella Genome Project"/>
        </authorList>
    </citation>
    <scope>NUCLEOTIDE SEQUENCE [LARGE SCALE GENOMIC DNA]</scope>
</reference>
<dbReference type="PROSITE" id="PS00383">
    <property type="entry name" value="TYR_PHOSPHATASE_1"/>
    <property type="match status" value="1"/>
</dbReference>
<dbReference type="InterPro" id="IPR016130">
    <property type="entry name" value="Tyr_Pase_AS"/>
</dbReference>
<feature type="domain" description="Tyrosine specific protein phosphatases" evidence="8">
    <location>
        <begin position="161"/>
        <end position="217"/>
    </location>
</feature>
<evidence type="ECO:0000256" key="5">
    <source>
        <dbReference type="PIRSR" id="PIRSR000941-50"/>
    </source>
</evidence>
<dbReference type="GO" id="GO:0004725">
    <property type="term" value="F:protein tyrosine phosphatase activity"/>
    <property type="evidence" value="ECO:0007669"/>
    <property type="project" value="UniProtKB-EC"/>
</dbReference>
<evidence type="ECO:0000256" key="6">
    <source>
        <dbReference type="SAM" id="MobiDB-lite"/>
    </source>
</evidence>
<dbReference type="EC" id="3.1.3.48" evidence="2"/>
<dbReference type="KEGG" id="atr:18427164"/>
<evidence type="ECO:0000313" key="10">
    <source>
        <dbReference type="Proteomes" id="UP000017836"/>
    </source>
</evidence>
<keyword evidence="10" id="KW-1185">Reference proteome</keyword>
<dbReference type="Gene3D" id="3.90.190.10">
    <property type="entry name" value="Protein tyrosine phosphatase superfamily"/>
    <property type="match status" value="1"/>
</dbReference>
<dbReference type="Pfam" id="PF00782">
    <property type="entry name" value="DSPc"/>
    <property type="match status" value="1"/>
</dbReference>
<evidence type="ECO:0000313" key="9">
    <source>
        <dbReference type="EMBL" id="ERM99134.1"/>
    </source>
</evidence>
<dbReference type="PROSITE" id="PS50054">
    <property type="entry name" value="TYR_PHOSPHATASE_DUAL"/>
    <property type="match status" value="1"/>
</dbReference>
<keyword evidence="4" id="KW-0904">Protein phosphatase</keyword>
<dbReference type="STRING" id="13333.W1NWS6"/>
<dbReference type="AlphaFoldDB" id="W1NWS6"/>
<feature type="domain" description="Tyrosine-protein phosphatase" evidence="7">
    <location>
        <begin position="92"/>
        <end position="241"/>
    </location>
</feature>
<feature type="active site" description="Phosphocysteine intermediate" evidence="5">
    <location>
        <position position="185"/>
    </location>
</feature>
<keyword evidence="3" id="KW-0378">Hydrolase</keyword>
<dbReference type="InterPro" id="IPR000387">
    <property type="entry name" value="Tyr_Pase_dom"/>
</dbReference>
<feature type="compositionally biased region" description="Polar residues" evidence="6">
    <location>
        <begin position="73"/>
        <end position="110"/>
    </location>
</feature>
<evidence type="ECO:0000259" key="8">
    <source>
        <dbReference type="PROSITE" id="PS50056"/>
    </source>
</evidence>
<organism evidence="9 10">
    <name type="scientific">Amborella trichopoda</name>
    <dbReference type="NCBI Taxonomy" id="13333"/>
    <lineage>
        <taxon>Eukaryota</taxon>
        <taxon>Viridiplantae</taxon>
        <taxon>Streptophyta</taxon>
        <taxon>Embryophyta</taxon>
        <taxon>Tracheophyta</taxon>
        <taxon>Spermatophyta</taxon>
        <taxon>Magnoliopsida</taxon>
        <taxon>Amborellales</taxon>
        <taxon>Amborellaceae</taxon>
        <taxon>Amborella</taxon>
    </lineage>
</organism>
<evidence type="ECO:0000256" key="3">
    <source>
        <dbReference type="ARBA" id="ARBA00022801"/>
    </source>
</evidence>
<dbReference type="Gramene" id="ERM99134">
    <property type="protein sequence ID" value="ERM99134"/>
    <property type="gene ID" value="AMTR_s00101p00160970"/>
</dbReference>
<name>W1NWS6_AMBTC</name>
<evidence type="ECO:0000259" key="7">
    <source>
        <dbReference type="PROSITE" id="PS50054"/>
    </source>
</evidence>
<dbReference type="GO" id="GO:0008138">
    <property type="term" value="F:protein tyrosine/serine/threonine phosphatase activity"/>
    <property type="evidence" value="ECO:0000318"/>
    <property type="project" value="GO_Central"/>
</dbReference>
<sequence length="411" mass="45537">MPTLVRNGLFIGDINDAAEVLCHGSSGITHVLSLLSSASISFFSDWQSSIVIPTKEIRRVFANPNPNSKDRSVSQNPSFSLHDQVPSSQFPKPTPEHTQSLASGSQTRTPCSVDKAMDKLSLKPDSSSGEKLLFVLEMAGQDLKLARMAVPLRDMESENLLDYLEVCLDFINKSRADGGTVLVHCFAGVSRSAAVITAYLMRTEQLSQEDALESLRQCCESVCPNDGFLDQLKMFEEMGFKVDPASSIYKHFHLKRLGDAYIKGEKIDSIKFGADPGALVLQDKTSSQEQETTQDKPKLSYRCKKCRRVVALEDNVLAHMPGEGETCFGWQKRKSGNPFGRHDEHECSSIFVEPLKWMTIVEEGAIEGKLLCVHCEARLGYFNWSGIQCSCGSWVTPAFQLHKSRIDISTA</sequence>
<dbReference type="PANTHER" id="PTHR45848">
    <property type="entry name" value="DUAL SPECIFICITY PROTEIN PHOSPHATASE 12 FAMILY MEMBER"/>
    <property type="match status" value="1"/>
</dbReference>
<dbReference type="EMBL" id="KI395058">
    <property type="protein sequence ID" value="ERM99134.1"/>
    <property type="molecule type" value="Genomic_DNA"/>
</dbReference>
<protein>
    <recommendedName>
        <fullName evidence="2">protein-tyrosine-phosphatase</fullName>
        <ecNumber evidence="2">3.1.3.48</ecNumber>
    </recommendedName>
</protein>
<dbReference type="eggNOG" id="KOG1716">
    <property type="taxonomic scope" value="Eukaryota"/>
</dbReference>
<dbReference type="SMART" id="SM00195">
    <property type="entry name" value="DSPc"/>
    <property type="match status" value="1"/>
</dbReference>
<feature type="region of interest" description="Disordered" evidence="6">
    <location>
        <begin position="62"/>
        <end position="111"/>
    </location>
</feature>
<dbReference type="PROSITE" id="PS50056">
    <property type="entry name" value="TYR_PHOSPHATASE_2"/>
    <property type="match status" value="1"/>
</dbReference>
<dbReference type="Proteomes" id="UP000017836">
    <property type="component" value="Unassembled WGS sequence"/>
</dbReference>
<dbReference type="OMA" id="FAWQGMQ"/>